<evidence type="ECO:0000256" key="3">
    <source>
        <dbReference type="ARBA" id="ARBA00016943"/>
    </source>
</evidence>
<dbReference type="CDD" id="cd01174">
    <property type="entry name" value="ribokinase"/>
    <property type="match status" value="1"/>
</dbReference>
<feature type="binding site" evidence="12">
    <location>
        <begin position="244"/>
        <end position="245"/>
    </location>
    <ligand>
        <name>ATP</name>
        <dbReference type="ChEBI" id="CHEBI:30616"/>
    </ligand>
</feature>
<evidence type="ECO:0000256" key="10">
    <source>
        <dbReference type="ARBA" id="ARBA00022958"/>
    </source>
</evidence>
<evidence type="ECO:0000256" key="5">
    <source>
        <dbReference type="ARBA" id="ARBA00022723"/>
    </source>
</evidence>
<evidence type="ECO:0000256" key="12">
    <source>
        <dbReference type="HAMAP-Rule" id="MF_01987"/>
    </source>
</evidence>
<dbReference type="EC" id="2.7.1.15" evidence="2 12"/>
<feature type="binding site" evidence="12">
    <location>
        <position position="241"/>
    </location>
    <ligand>
        <name>K(+)</name>
        <dbReference type="ChEBI" id="CHEBI:29103"/>
    </ligand>
</feature>
<evidence type="ECO:0000256" key="7">
    <source>
        <dbReference type="ARBA" id="ARBA00022777"/>
    </source>
</evidence>
<feature type="domain" description="Carbohydrate kinase PfkB" evidence="13">
    <location>
        <begin position="1"/>
        <end position="285"/>
    </location>
</feature>
<comment type="subunit">
    <text evidence="12">Homodimer.</text>
</comment>
<sequence>MGKVVVVGSINMDLVALAPRFPQPGETITGERFLTLPGGKGANQAVAARRLGAEVSMVGKVGRDAFGGELLAGLQAEGVDTRHVGVADGVASGVAVITVSGGDNHIVVIPGANHQLLPADIEAAAATIAAADVILTQLEIPLPTVRALLALAARHRVPVILNPAPAIVLPQDIIDGASLLTPNEHELALLLQREGEDIATLLAALPGKVVMTHGKQGAWHARADGSLHHQRGFAVTAVDSTGAGDTFNGALAAFLPQGVETAMRLAAAAGALAVTRVGAQGGMPTLAELQAFLAVQDAAGN</sequence>
<accession>A0A495BCI2</accession>
<dbReference type="Proteomes" id="UP000279384">
    <property type="component" value="Unassembled WGS sequence"/>
</dbReference>
<evidence type="ECO:0000313" key="14">
    <source>
        <dbReference type="EMBL" id="RKQ57914.1"/>
    </source>
</evidence>
<comment type="pathway">
    <text evidence="12">Carbohydrate metabolism; D-ribose degradation; D-ribose 5-phosphate from beta-D-ribopyranose: step 2/2.</text>
</comment>
<keyword evidence="5 12" id="KW-0479">Metal-binding</keyword>
<feature type="binding site" evidence="12">
    <location>
        <position position="183"/>
    </location>
    <ligand>
        <name>ATP</name>
        <dbReference type="ChEBI" id="CHEBI:30616"/>
    </ligand>
</feature>
<dbReference type="Gene3D" id="3.40.1190.20">
    <property type="match status" value="1"/>
</dbReference>
<keyword evidence="8 12" id="KW-0067">ATP-binding</keyword>
<feature type="binding site" evidence="12">
    <location>
        <begin position="212"/>
        <end position="217"/>
    </location>
    <ligand>
        <name>ATP</name>
        <dbReference type="ChEBI" id="CHEBI:30616"/>
    </ligand>
</feature>
<organism evidence="14 15">
    <name type="scientific">Vogesella indigofera</name>
    <name type="common">Pseudomonas indigofera</name>
    <dbReference type="NCBI Taxonomy" id="45465"/>
    <lineage>
        <taxon>Bacteria</taxon>
        <taxon>Pseudomonadati</taxon>
        <taxon>Pseudomonadota</taxon>
        <taxon>Betaproteobacteria</taxon>
        <taxon>Neisseriales</taxon>
        <taxon>Chromobacteriaceae</taxon>
        <taxon>Vogesella</taxon>
    </lineage>
</organism>
<feature type="binding site" evidence="12">
    <location>
        <position position="245"/>
    </location>
    <ligand>
        <name>substrate</name>
    </ligand>
</feature>
<comment type="caution">
    <text evidence="12">Lacks conserved residue(s) required for the propagation of feature annotation.</text>
</comment>
<dbReference type="NCBIfam" id="TIGR02152">
    <property type="entry name" value="D_ribokin_bact"/>
    <property type="match status" value="1"/>
</dbReference>
<gene>
    <name evidence="12" type="primary">rbsK</name>
    <name evidence="14" type="ORF">C8E02_2218</name>
</gene>
<dbReference type="GO" id="GO:0005524">
    <property type="term" value="F:ATP binding"/>
    <property type="evidence" value="ECO:0007669"/>
    <property type="project" value="UniProtKB-UniRule"/>
</dbReference>
<dbReference type="PANTHER" id="PTHR10584">
    <property type="entry name" value="SUGAR KINASE"/>
    <property type="match status" value="1"/>
</dbReference>
<proteinExistence type="inferred from homology"/>
<dbReference type="InterPro" id="IPR011611">
    <property type="entry name" value="PfkB_dom"/>
</dbReference>
<dbReference type="RefSeq" id="WP_120810786.1">
    <property type="nucleotide sequence ID" value="NZ_RBID01000015.1"/>
</dbReference>
<dbReference type="UniPathway" id="UPA00916">
    <property type="reaction ID" value="UER00889"/>
</dbReference>
<comment type="function">
    <text evidence="12">Catalyzes the phosphorylation of ribose at O-5 in a reaction requiring ATP and magnesium. The resulting D-ribose-5-phosphate can then be used either for sythesis of nucleotides, histidine, and tryptophan, or as a component of the pentose phosphate pathway.</text>
</comment>
<dbReference type="SUPFAM" id="SSF53613">
    <property type="entry name" value="Ribokinase-like"/>
    <property type="match status" value="1"/>
</dbReference>
<dbReference type="AlphaFoldDB" id="A0A495BCI2"/>
<protein>
    <recommendedName>
        <fullName evidence="3 12">Ribokinase</fullName>
        <shortName evidence="12">RK</shortName>
        <ecNumber evidence="2 12">2.7.1.15</ecNumber>
    </recommendedName>
</protein>
<dbReference type="GO" id="GO:0019303">
    <property type="term" value="P:D-ribose catabolic process"/>
    <property type="evidence" value="ECO:0007669"/>
    <property type="project" value="UniProtKB-UniRule"/>
</dbReference>
<comment type="subcellular location">
    <subcellularLocation>
        <location evidence="12">Cytoplasm</location>
    </subcellularLocation>
</comment>
<comment type="activity regulation">
    <text evidence="12">Activated by a monovalent cation that binds near, but not in, the active site. The most likely occupant of the site in vivo is potassium. Ion binding induces a conformational change that may alter substrate affinity.</text>
</comment>
<evidence type="ECO:0000256" key="4">
    <source>
        <dbReference type="ARBA" id="ARBA00022679"/>
    </source>
</evidence>
<dbReference type="Pfam" id="PF00294">
    <property type="entry name" value="PfkB"/>
    <property type="match status" value="1"/>
</dbReference>
<name>A0A495BCI2_VOGIN</name>
<feature type="binding site" evidence="12">
    <location>
        <position position="139"/>
    </location>
    <ligand>
        <name>substrate</name>
    </ligand>
</feature>
<evidence type="ECO:0000256" key="11">
    <source>
        <dbReference type="ARBA" id="ARBA00023277"/>
    </source>
</evidence>
<evidence type="ECO:0000256" key="8">
    <source>
        <dbReference type="ARBA" id="ARBA00022840"/>
    </source>
</evidence>
<dbReference type="PRINTS" id="PR00990">
    <property type="entry name" value="RIBOKINASE"/>
</dbReference>
<feature type="active site" description="Proton acceptor" evidence="12">
    <location>
        <position position="245"/>
    </location>
</feature>
<keyword evidence="9 12" id="KW-0460">Magnesium</keyword>
<dbReference type="GO" id="GO:0004747">
    <property type="term" value="F:ribokinase activity"/>
    <property type="evidence" value="ECO:0007669"/>
    <property type="project" value="UniProtKB-UniRule"/>
</dbReference>
<comment type="cofactor">
    <cofactor evidence="12">
        <name>Mg(2+)</name>
        <dbReference type="ChEBI" id="CHEBI:18420"/>
    </cofactor>
    <text evidence="12">Requires a divalent cation, most likely magnesium in vivo, as an electrophilic catalyst to aid phosphoryl group transfer. It is the chelate of the metal and the nucleotide that is the actual substrate.</text>
</comment>
<feature type="binding site" evidence="12">
    <location>
        <begin position="11"/>
        <end position="13"/>
    </location>
    <ligand>
        <name>substrate</name>
    </ligand>
</feature>
<feature type="binding site" evidence="12">
    <location>
        <position position="276"/>
    </location>
    <ligand>
        <name>K(+)</name>
        <dbReference type="ChEBI" id="CHEBI:29103"/>
    </ligand>
</feature>
<dbReference type="InterPro" id="IPR029056">
    <property type="entry name" value="Ribokinase-like"/>
</dbReference>
<keyword evidence="4 12" id="KW-0808">Transferase</keyword>
<feature type="binding site" evidence="12">
    <location>
        <position position="278"/>
    </location>
    <ligand>
        <name>K(+)</name>
        <dbReference type="ChEBI" id="CHEBI:29103"/>
    </ligand>
</feature>
<feature type="binding site" evidence="12">
    <location>
        <position position="239"/>
    </location>
    <ligand>
        <name>K(+)</name>
        <dbReference type="ChEBI" id="CHEBI:29103"/>
    </ligand>
</feature>
<dbReference type="GO" id="GO:0005829">
    <property type="term" value="C:cytosol"/>
    <property type="evidence" value="ECO:0007669"/>
    <property type="project" value="TreeGrafter"/>
</dbReference>
<comment type="similarity">
    <text evidence="12">Belongs to the carbohydrate kinase PfkB family. Ribokinase subfamily.</text>
</comment>
<feature type="binding site" evidence="12">
    <location>
        <position position="273"/>
    </location>
    <ligand>
        <name>K(+)</name>
        <dbReference type="ChEBI" id="CHEBI:29103"/>
    </ligand>
</feature>
<dbReference type="PROSITE" id="PS00584">
    <property type="entry name" value="PFKB_KINASES_2"/>
    <property type="match status" value="1"/>
</dbReference>
<evidence type="ECO:0000256" key="9">
    <source>
        <dbReference type="ARBA" id="ARBA00022842"/>
    </source>
</evidence>
<evidence type="ECO:0000313" key="15">
    <source>
        <dbReference type="Proteomes" id="UP000279384"/>
    </source>
</evidence>
<keyword evidence="7 12" id="KW-0418">Kinase</keyword>
<dbReference type="InterPro" id="IPR011877">
    <property type="entry name" value="Ribokinase"/>
</dbReference>
<keyword evidence="10 12" id="KW-0630">Potassium</keyword>
<keyword evidence="6 12" id="KW-0547">Nucleotide-binding</keyword>
<keyword evidence="11 12" id="KW-0119">Carbohydrate metabolism</keyword>
<dbReference type="InterPro" id="IPR002139">
    <property type="entry name" value="Ribo/fructo_kinase"/>
</dbReference>
<comment type="catalytic activity">
    <reaction evidence="12">
        <text>D-ribose + ATP = D-ribose 5-phosphate + ADP + H(+)</text>
        <dbReference type="Rhea" id="RHEA:13697"/>
        <dbReference type="ChEBI" id="CHEBI:15378"/>
        <dbReference type="ChEBI" id="CHEBI:30616"/>
        <dbReference type="ChEBI" id="CHEBI:47013"/>
        <dbReference type="ChEBI" id="CHEBI:78346"/>
        <dbReference type="ChEBI" id="CHEBI:456216"/>
        <dbReference type="EC" id="2.7.1.15"/>
    </reaction>
</comment>
<feature type="binding site" evidence="12">
    <location>
        <begin position="39"/>
        <end position="43"/>
    </location>
    <ligand>
        <name>substrate</name>
    </ligand>
</feature>
<dbReference type="PANTHER" id="PTHR10584:SF166">
    <property type="entry name" value="RIBOKINASE"/>
    <property type="match status" value="1"/>
</dbReference>
<reference evidence="14 15" key="1">
    <citation type="submission" date="2018-10" db="EMBL/GenBank/DDBJ databases">
        <title>Genomic Encyclopedia of Type Strains, Phase IV (KMG-IV): sequencing the most valuable type-strain genomes for metagenomic binning, comparative biology and taxonomic classification.</title>
        <authorList>
            <person name="Goeker M."/>
        </authorList>
    </citation>
    <scope>NUCLEOTIDE SEQUENCE [LARGE SCALE GENOMIC DNA]</scope>
    <source>
        <strain evidence="14 15">DSM 3303</strain>
    </source>
</reference>
<dbReference type="GO" id="GO:0046872">
    <property type="term" value="F:metal ion binding"/>
    <property type="evidence" value="ECO:0007669"/>
    <property type="project" value="UniProtKB-KW"/>
</dbReference>
<keyword evidence="12" id="KW-0963">Cytoplasm</keyword>
<dbReference type="HAMAP" id="MF_01987">
    <property type="entry name" value="Ribokinase"/>
    <property type="match status" value="1"/>
</dbReference>
<evidence type="ECO:0000256" key="6">
    <source>
        <dbReference type="ARBA" id="ARBA00022741"/>
    </source>
</evidence>
<comment type="caution">
    <text evidence="14">The sequence shown here is derived from an EMBL/GenBank/DDBJ whole genome shotgun (WGS) entry which is preliminary data.</text>
</comment>
<evidence type="ECO:0000256" key="1">
    <source>
        <dbReference type="ARBA" id="ARBA00005380"/>
    </source>
</evidence>
<dbReference type="InterPro" id="IPR002173">
    <property type="entry name" value="Carboh/pur_kinase_PfkB_CS"/>
</dbReference>
<evidence type="ECO:0000259" key="13">
    <source>
        <dbReference type="Pfam" id="PF00294"/>
    </source>
</evidence>
<comment type="similarity">
    <text evidence="1">Belongs to the carbohydrate kinase pfkB family.</text>
</comment>
<evidence type="ECO:0000256" key="2">
    <source>
        <dbReference type="ARBA" id="ARBA00012035"/>
    </source>
</evidence>
<dbReference type="EMBL" id="RBID01000015">
    <property type="protein sequence ID" value="RKQ57914.1"/>
    <property type="molecule type" value="Genomic_DNA"/>
</dbReference>